<proteinExistence type="predicted"/>
<protein>
    <submittedName>
        <fullName evidence="1">Uncharacterized protein</fullName>
    </submittedName>
</protein>
<dbReference type="EMBL" id="RAXT01000086">
    <property type="protein sequence ID" value="RKG33204.1"/>
    <property type="molecule type" value="Genomic_DNA"/>
</dbReference>
<feature type="non-terminal residue" evidence="1">
    <location>
        <position position="1"/>
    </location>
</feature>
<reference evidence="1 2" key="1">
    <citation type="submission" date="2018-09" db="EMBL/GenBank/DDBJ databases">
        <title>The draft genome of Acinetobacter spp. strains.</title>
        <authorList>
            <person name="Qin J."/>
            <person name="Feng Y."/>
            <person name="Zong Z."/>
        </authorList>
    </citation>
    <scope>NUCLEOTIDE SEQUENCE [LARGE SCALE GENOMIC DNA]</scope>
    <source>
        <strain evidence="1 2">WCHAc060115</strain>
    </source>
</reference>
<name>A0A3A8ET63_9GAMM</name>
<evidence type="ECO:0000313" key="2">
    <source>
        <dbReference type="Proteomes" id="UP000280405"/>
    </source>
</evidence>
<gene>
    <name evidence="1" type="ORF">D7V20_18025</name>
</gene>
<dbReference type="Proteomes" id="UP000280405">
    <property type="component" value="Unassembled WGS sequence"/>
</dbReference>
<organism evidence="1 2">
    <name type="scientific">Acinetobacter rongchengensis</name>
    <dbReference type="NCBI Taxonomy" id="2419601"/>
    <lineage>
        <taxon>Bacteria</taxon>
        <taxon>Pseudomonadati</taxon>
        <taxon>Pseudomonadota</taxon>
        <taxon>Gammaproteobacteria</taxon>
        <taxon>Moraxellales</taxon>
        <taxon>Moraxellaceae</taxon>
        <taxon>Acinetobacter</taxon>
    </lineage>
</organism>
<keyword evidence="2" id="KW-1185">Reference proteome</keyword>
<dbReference type="RefSeq" id="WP_120385299.1">
    <property type="nucleotide sequence ID" value="NZ_RAXT01000086.1"/>
</dbReference>
<dbReference type="AlphaFoldDB" id="A0A3A8ET63"/>
<evidence type="ECO:0000313" key="1">
    <source>
        <dbReference type="EMBL" id="RKG33204.1"/>
    </source>
</evidence>
<accession>A0A3A8ET63</accession>
<comment type="caution">
    <text evidence="1">The sequence shown here is derived from an EMBL/GenBank/DDBJ whole genome shotgun (WGS) entry which is preliminary data.</text>
</comment>
<sequence length="141" mass="17011">EKNYNIFNLNYKKDACMKQYAIRRLYSYFETSEDEIVGNTFDERLESLDKEIKLLLEKYGLKYICQDMRFIASQKMSVIQCNECENLMLNRDKNPMRFNKEQLWIDLDTDYNFVVWDGGTYKGKELCMECLPIEHRWGYSS</sequence>